<evidence type="ECO:0000313" key="1">
    <source>
        <dbReference type="EMBL" id="KAJ9118733.1"/>
    </source>
</evidence>
<protein>
    <submittedName>
        <fullName evidence="1">Uncharacterized protein</fullName>
    </submittedName>
</protein>
<keyword evidence="2" id="KW-1185">Reference proteome</keyword>
<accession>A0ACC2X400</accession>
<name>A0ACC2X400_9TREE</name>
<evidence type="ECO:0000313" key="2">
    <source>
        <dbReference type="Proteomes" id="UP001243375"/>
    </source>
</evidence>
<dbReference type="Proteomes" id="UP001243375">
    <property type="component" value="Unassembled WGS sequence"/>
</dbReference>
<sequence>MNPDDNSGSRGANQAELSLIMLFFLGFDLRPFLYPTQFPFQYKKIDALAAKLQEQYERAAPTEKAKVD</sequence>
<dbReference type="EMBL" id="JASBWU010000010">
    <property type="protein sequence ID" value="KAJ9118733.1"/>
    <property type="molecule type" value="Genomic_DNA"/>
</dbReference>
<proteinExistence type="predicted"/>
<comment type="caution">
    <text evidence="1">The sequence shown here is derived from an EMBL/GenBank/DDBJ whole genome shotgun (WGS) entry which is preliminary data.</text>
</comment>
<gene>
    <name evidence="1" type="ORF">QFC22_003954</name>
</gene>
<reference evidence="1" key="1">
    <citation type="submission" date="2023-04" db="EMBL/GenBank/DDBJ databases">
        <title>Draft Genome sequencing of Naganishia species isolated from polar environments using Oxford Nanopore Technology.</title>
        <authorList>
            <person name="Leo P."/>
            <person name="Venkateswaran K."/>
        </authorList>
    </citation>
    <scope>NUCLEOTIDE SEQUENCE</scope>
    <source>
        <strain evidence="1">MNA-CCFEE 5425</strain>
    </source>
</reference>
<organism evidence="1 2">
    <name type="scientific">Naganishia vaughanmartiniae</name>
    <dbReference type="NCBI Taxonomy" id="1424756"/>
    <lineage>
        <taxon>Eukaryota</taxon>
        <taxon>Fungi</taxon>
        <taxon>Dikarya</taxon>
        <taxon>Basidiomycota</taxon>
        <taxon>Agaricomycotina</taxon>
        <taxon>Tremellomycetes</taxon>
        <taxon>Filobasidiales</taxon>
        <taxon>Filobasidiaceae</taxon>
        <taxon>Naganishia</taxon>
    </lineage>
</organism>